<name>A0A2U1CJR5_9BURK</name>
<proteinExistence type="predicted"/>
<dbReference type="InterPro" id="IPR051610">
    <property type="entry name" value="GPI/OXD"/>
</dbReference>
<dbReference type="Pfam" id="PF07883">
    <property type="entry name" value="Cupin_2"/>
    <property type="match status" value="1"/>
</dbReference>
<dbReference type="Gene3D" id="2.60.120.10">
    <property type="entry name" value="Jelly Rolls"/>
    <property type="match status" value="1"/>
</dbReference>
<keyword evidence="1" id="KW-0479">Metal-binding</keyword>
<keyword evidence="4" id="KW-1185">Reference proteome</keyword>
<dbReference type="SUPFAM" id="SSF51182">
    <property type="entry name" value="RmlC-like cupins"/>
    <property type="match status" value="1"/>
</dbReference>
<dbReference type="InterPro" id="IPR011051">
    <property type="entry name" value="RmlC_Cupin_sf"/>
</dbReference>
<evidence type="ECO:0000256" key="1">
    <source>
        <dbReference type="ARBA" id="ARBA00022723"/>
    </source>
</evidence>
<dbReference type="AlphaFoldDB" id="A0A2U1CJR5"/>
<evidence type="ECO:0000259" key="2">
    <source>
        <dbReference type="Pfam" id="PF07883"/>
    </source>
</evidence>
<dbReference type="RefSeq" id="WP_116518989.1">
    <property type="nucleotide sequence ID" value="NZ_JACCEX010000004.1"/>
</dbReference>
<dbReference type="OrthoDB" id="9105718at2"/>
<feature type="domain" description="Cupin type-2" evidence="2">
    <location>
        <begin position="42"/>
        <end position="110"/>
    </location>
</feature>
<dbReference type="PANTHER" id="PTHR35848">
    <property type="entry name" value="OXALATE-BINDING PROTEIN"/>
    <property type="match status" value="1"/>
</dbReference>
<evidence type="ECO:0000313" key="4">
    <source>
        <dbReference type="Proteomes" id="UP000246145"/>
    </source>
</evidence>
<evidence type="ECO:0000313" key="3">
    <source>
        <dbReference type="EMBL" id="PVY61249.1"/>
    </source>
</evidence>
<reference evidence="3 4" key="1">
    <citation type="submission" date="2018-04" db="EMBL/GenBank/DDBJ databases">
        <title>Genomic Encyclopedia of Type Strains, Phase IV (KMG-IV): sequencing the most valuable type-strain genomes for metagenomic binning, comparative biology and taxonomic classification.</title>
        <authorList>
            <person name="Goeker M."/>
        </authorList>
    </citation>
    <scope>NUCLEOTIDE SEQUENCE [LARGE SCALE GENOMIC DNA]</scope>
    <source>
        <strain evidence="3 4">DSM 10065</strain>
    </source>
</reference>
<comment type="caution">
    <text evidence="3">The sequence shown here is derived from an EMBL/GenBank/DDBJ whole genome shotgun (WGS) entry which is preliminary data.</text>
</comment>
<gene>
    <name evidence="3" type="ORF">C7440_2799</name>
</gene>
<protein>
    <recommendedName>
        <fullName evidence="2">Cupin type-2 domain-containing protein</fullName>
    </recommendedName>
</protein>
<sequence length="117" mass="12846">MRHVVSMEELIWKPFSVENSNGYEFQFGVVASDFTNAYSVDYVRVAPGGYSPVHIDPDNHAFYFMSGAGTVTIAGKVHAVGPGSIVKIPFGALHSIENTGQEYLVFMTIYDPPRSRG</sequence>
<dbReference type="InterPro" id="IPR013096">
    <property type="entry name" value="Cupin_2"/>
</dbReference>
<dbReference type="EMBL" id="QEKO01000004">
    <property type="protein sequence ID" value="PVY61249.1"/>
    <property type="molecule type" value="Genomic_DNA"/>
</dbReference>
<dbReference type="PANTHER" id="PTHR35848:SF6">
    <property type="entry name" value="CUPIN TYPE-2 DOMAIN-CONTAINING PROTEIN"/>
    <property type="match status" value="1"/>
</dbReference>
<accession>A0A2U1CJR5</accession>
<dbReference type="GO" id="GO:0046872">
    <property type="term" value="F:metal ion binding"/>
    <property type="evidence" value="ECO:0007669"/>
    <property type="project" value="UniProtKB-KW"/>
</dbReference>
<dbReference type="Proteomes" id="UP000246145">
    <property type="component" value="Unassembled WGS sequence"/>
</dbReference>
<organism evidence="3 4">
    <name type="scientific">Pusillimonas noertemannii</name>
    <dbReference type="NCBI Taxonomy" id="305977"/>
    <lineage>
        <taxon>Bacteria</taxon>
        <taxon>Pseudomonadati</taxon>
        <taxon>Pseudomonadota</taxon>
        <taxon>Betaproteobacteria</taxon>
        <taxon>Burkholderiales</taxon>
        <taxon>Alcaligenaceae</taxon>
        <taxon>Pusillimonas</taxon>
    </lineage>
</organism>
<dbReference type="InterPro" id="IPR014710">
    <property type="entry name" value="RmlC-like_jellyroll"/>
</dbReference>